<evidence type="ECO:0000313" key="5">
    <source>
        <dbReference type="EMBL" id="TGA98369.1"/>
    </source>
</evidence>
<evidence type="ECO:0000313" key="6">
    <source>
        <dbReference type="Proteomes" id="UP000298347"/>
    </source>
</evidence>
<protein>
    <submittedName>
        <fullName evidence="5">NUDIX domain-containing protein</fullName>
    </submittedName>
</protein>
<evidence type="ECO:0000256" key="1">
    <source>
        <dbReference type="ARBA" id="ARBA00001946"/>
    </source>
</evidence>
<comment type="caution">
    <text evidence="5">The sequence shown here is derived from an EMBL/GenBank/DDBJ whole genome shotgun (WGS) entry which is preliminary data.</text>
</comment>
<dbReference type="OrthoDB" id="9787476at2"/>
<dbReference type="InterPro" id="IPR000086">
    <property type="entry name" value="NUDIX_hydrolase_dom"/>
</dbReference>
<comment type="cofactor">
    <cofactor evidence="1">
        <name>Mg(2+)</name>
        <dbReference type="ChEBI" id="CHEBI:18420"/>
    </cofactor>
</comment>
<evidence type="ECO:0000259" key="4">
    <source>
        <dbReference type="PROSITE" id="PS51462"/>
    </source>
</evidence>
<dbReference type="InterPro" id="IPR020084">
    <property type="entry name" value="NUDIX_hydrolase_CS"/>
</dbReference>
<dbReference type="CDD" id="cd04677">
    <property type="entry name" value="NUDIX_Hydrolase"/>
    <property type="match status" value="1"/>
</dbReference>
<dbReference type="GO" id="GO:0016787">
    <property type="term" value="F:hydrolase activity"/>
    <property type="evidence" value="ECO:0007669"/>
    <property type="project" value="UniProtKB-KW"/>
</dbReference>
<reference evidence="5 6" key="1">
    <citation type="journal article" date="2015" name="Int. J. Syst. Evol. Microbiol.">
        <title>Sporolactobacillus shoreae sp. nov. and Sporolactobacillus spathodeae sp. nov., two spore-forming lactic acid bacteria isolated from tree barks in Thailand.</title>
        <authorList>
            <person name="Thamacharoensuk T."/>
            <person name="Kitahara M."/>
            <person name="Ohkuma M."/>
            <person name="Thongchul N."/>
            <person name="Tanasupawat S."/>
        </authorList>
    </citation>
    <scope>NUCLEOTIDE SEQUENCE [LARGE SCALE GENOMIC DNA]</scope>
    <source>
        <strain evidence="5 6">BK92</strain>
    </source>
</reference>
<feature type="domain" description="Nudix hydrolase" evidence="4">
    <location>
        <begin position="16"/>
        <end position="148"/>
    </location>
</feature>
<dbReference type="Pfam" id="PF00293">
    <property type="entry name" value="NUDIX"/>
    <property type="match status" value="1"/>
</dbReference>
<evidence type="ECO:0000256" key="2">
    <source>
        <dbReference type="ARBA" id="ARBA00022801"/>
    </source>
</evidence>
<proteinExistence type="inferred from homology"/>
<keyword evidence="6" id="KW-1185">Reference proteome</keyword>
<accession>A0A4Z0GPT0</accession>
<dbReference type="SUPFAM" id="SSF55811">
    <property type="entry name" value="Nudix"/>
    <property type="match status" value="1"/>
</dbReference>
<evidence type="ECO:0000256" key="3">
    <source>
        <dbReference type="RuleBase" id="RU003476"/>
    </source>
</evidence>
<dbReference type="PANTHER" id="PTHR43046">
    <property type="entry name" value="GDP-MANNOSE MANNOSYL HYDROLASE"/>
    <property type="match status" value="1"/>
</dbReference>
<dbReference type="AlphaFoldDB" id="A0A4Z0GPT0"/>
<name>A0A4Z0GPT0_9BACL</name>
<dbReference type="InterPro" id="IPR020476">
    <property type="entry name" value="Nudix_hydrolase"/>
</dbReference>
<dbReference type="PANTHER" id="PTHR43046:SF2">
    <property type="entry name" value="8-OXO-DGTP DIPHOSPHATASE-RELATED"/>
    <property type="match status" value="1"/>
</dbReference>
<dbReference type="PROSITE" id="PS51462">
    <property type="entry name" value="NUDIX"/>
    <property type="match status" value="1"/>
</dbReference>
<dbReference type="PRINTS" id="PR00502">
    <property type="entry name" value="NUDIXFAMILY"/>
</dbReference>
<dbReference type="Proteomes" id="UP000298347">
    <property type="component" value="Unassembled WGS sequence"/>
</dbReference>
<keyword evidence="2 3" id="KW-0378">Hydrolase</keyword>
<sequence length="155" mass="17992">MDYIKYLRSMVGHEKVLMVVSGAIVFDKEKRVLMQRRSDNGQWGFPGGFMELGESVQDTARREVYEETGLRLGKLELFSIYSGPQYEKTFSNGDQVSLIFISFICKDYKGELIESNEESMQNKFFSLEELPDTIFTEHRMLVNDLLSKKPRPIIE</sequence>
<dbReference type="InterPro" id="IPR015797">
    <property type="entry name" value="NUDIX_hydrolase-like_dom_sf"/>
</dbReference>
<dbReference type="PROSITE" id="PS00893">
    <property type="entry name" value="NUDIX_BOX"/>
    <property type="match status" value="1"/>
</dbReference>
<dbReference type="Gene3D" id="3.90.79.10">
    <property type="entry name" value="Nucleoside Triphosphate Pyrophosphohydrolase"/>
    <property type="match status" value="1"/>
</dbReference>
<dbReference type="EMBL" id="SRJD01000008">
    <property type="protein sequence ID" value="TGA98369.1"/>
    <property type="molecule type" value="Genomic_DNA"/>
</dbReference>
<gene>
    <name evidence="5" type="ORF">E4665_08500</name>
</gene>
<organism evidence="5 6">
    <name type="scientific">Sporolactobacillus shoreae</name>
    <dbReference type="NCBI Taxonomy" id="1465501"/>
    <lineage>
        <taxon>Bacteria</taxon>
        <taxon>Bacillati</taxon>
        <taxon>Bacillota</taxon>
        <taxon>Bacilli</taxon>
        <taxon>Bacillales</taxon>
        <taxon>Sporolactobacillaceae</taxon>
        <taxon>Sporolactobacillus</taxon>
    </lineage>
</organism>
<comment type="similarity">
    <text evidence="3">Belongs to the Nudix hydrolase family.</text>
</comment>